<evidence type="ECO:0000313" key="2">
    <source>
        <dbReference type="Proteomes" id="UP000536179"/>
    </source>
</evidence>
<dbReference type="EMBL" id="JACHXU010000016">
    <property type="protein sequence ID" value="MBB3208559.1"/>
    <property type="molecule type" value="Genomic_DNA"/>
</dbReference>
<dbReference type="RefSeq" id="WP_009103782.1">
    <property type="nucleotide sequence ID" value="NZ_JACHXU010000016.1"/>
</dbReference>
<comment type="caution">
    <text evidence="1">The sequence shown here is derived from an EMBL/GenBank/DDBJ whole genome shotgun (WGS) entry which is preliminary data.</text>
</comment>
<organism evidence="1 2">
    <name type="scientific">Aporhodopirellula rubra</name>
    <dbReference type="NCBI Taxonomy" id="980271"/>
    <lineage>
        <taxon>Bacteria</taxon>
        <taxon>Pseudomonadati</taxon>
        <taxon>Planctomycetota</taxon>
        <taxon>Planctomycetia</taxon>
        <taxon>Pirellulales</taxon>
        <taxon>Pirellulaceae</taxon>
        <taxon>Aporhodopirellula</taxon>
    </lineage>
</organism>
<dbReference type="Proteomes" id="UP000536179">
    <property type="component" value="Unassembled WGS sequence"/>
</dbReference>
<proteinExistence type="predicted"/>
<dbReference type="AlphaFoldDB" id="A0A7W5E1P0"/>
<name>A0A7W5E1P0_9BACT</name>
<keyword evidence="2" id="KW-1185">Reference proteome</keyword>
<protein>
    <submittedName>
        <fullName evidence="1">Uncharacterized protein</fullName>
    </submittedName>
</protein>
<evidence type="ECO:0000313" key="1">
    <source>
        <dbReference type="EMBL" id="MBB3208559.1"/>
    </source>
</evidence>
<gene>
    <name evidence="1" type="ORF">FHS27_004388</name>
</gene>
<reference evidence="1 2" key="1">
    <citation type="submission" date="2020-08" db="EMBL/GenBank/DDBJ databases">
        <title>Genomic Encyclopedia of Type Strains, Phase III (KMG-III): the genomes of soil and plant-associated and newly described type strains.</title>
        <authorList>
            <person name="Whitman W."/>
        </authorList>
    </citation>
    <scope>NUCLEOTIDE SEQUENCE [LARGE SCALE GENOMIC DNA]</scope>
    <source>
        <strain evidence="1 2">CECT 8075</strain>
    </source>
</reference>
<accession>A0A7W5E1P0</accession>
<sequence>MSNDSAAGYDDRPFLSGIRGVGRVVRVVPKSEDLPVVRLATVVAILVSVERE</sequence>